<dbReference type="InterPro" id="IPR003374">
    <property type="entry name" value="ApbE-like_sf"/>
</dbReference>
<comment type="caution">
    <text evidence="1">The sequence shown here is derived from an EMBL/GenBank/DDBJ whole genome shotgun (WGS) entry which is preliminary data.</text>
</comment>
<reference evidence="1" key="1">
    <citation type="journal article" date="2021" name="PeerJ">
        <title>Extensive microbial diversity within the chicken gut microbiome revealed by metagenomics and culture.</title>
        <authorList>
            <person name="Gilroy R."/>
            <person name="Ravi A."/>
            <person name="Getino M."/>
            <person name="Pursley I."/>
            <person name="Horton D.L."/>
            <person name="Alikhan N.F."/>
            <person name="Baker D."/>
            <person name="Gharbi K."/>
            <person name="Hall N."/>
            <person name="Watson M."/>
            <person name="Adriaenssens E.M."/>
            <person name="Foster-Nyarko E."/>
            <person name="Jarju S."/>
            <person name="Secka A."/>
            <person name="Antonio M."/>
            <person name="Oren A."/>
            <person name="Chaudhuri R.R."/>
            <person name="La Ragione R."/>
            <person name="Hildebrand F."/>
            <person name="Pallen M.J."/>
        </authorList>
    </citation>
    <scope>NUCLEOTIDE SEQUENCE</scope>
    <source>
        <strain evidence="1">CHK186-16707</strain>
    </source>
</reference>
<gene>
    <name evidence="1" type="ORF">H9962_07555</name>
</gene>
<dbReference type="EMBL" id="DXAN01000023">
    <property type="protein sequence ID" value="HJA09027.1"/>
    <property type="molecule type" value="Genomic_DNA"/>
</dbReference>
<proteinExistence type="predicted"/>
<reference evidence="1" key="2">
    <citation type="submission" date="2021-04" db="EMBL/GenBank/DDBJ databases">
        <authorList>
            <person name="Gilroy R."/>
        </authorList>
    </citation>
    <scope>NUCLEOTIDE SEQUENCE</scope>
    <source>
        <strain evidence="1">CHK186-16707</strain>
    </source>
</reference>
<organism evidence="1 2">
    <name type="scientific">Candidatus Mailhella merdigallinarum</name>
    <dbReference type="NCBI Taxonomy" id="2838658"/>
    <lineage>
        <taxon>Bacteria</taxon>
        <taxon>Pseudomonadati</taxon>
        <taxon>Thermodesulfobacteriota</taxon>
        <taxon>Desulfovibrionia</taxon>
        <taxon>Desulfovibrionales</taxon>
        <taxon>Desulfovibrionaceae</taxon>
        <taxon>Mailhella</taxon>
    </lineage>
</organism>
<protein>
    <submittedName>
        <fullName evidence="1">UPF0280 family protein</fullName>
    </submittedName>
</protein>
<accession>A0A9D2HEN9</accession>
<dbReference type="InterPro" id="IPR007183">
    <property type="entry name" value="UPF0280"/>
</dbReference>
<dbReference type="NCBIfam" id="NF003323">
    <property type="entry name" value="PRK04334.1-3"/>
    <property type="match status" value="1"/>
</dbReference>
<evidence type="ECO:0000313" key="1">
    <source>
        <dbReference type="EMBL" id="HJA09027.1"/>
    </source>
</evidence>
<name>A0A9D2HEN9_9BACT</name>
<dbReference type="Gene3D" id="3.10.520.10">
    <property type="entry name" value="ApbE-like domains"/>
    <property type="match status" value="1"/>
</dbReference>
<dbReference type="PIRSF" id="PIRSF006421">
    <property type="entry name" value="UCP006421"/>
    <property type="match status" value="1"/>
</dbReference>
<dbReference type="Proteomes" id="UP000824225">
    <property type="component" value="Unassembled WGS sequence"/>
</dbReference>
<dbReference type="SUPFAM" id="SSF143631">
    <property type="entry name" value="ApbE-like"/>
    <property type="match status" value="1"/>
</dbReference>
<evidence type="ECO:0000313" key="2">
    <source>
        <dbReference type="Proteomes" id="UP000824225"/>
    </source>
</evidence>
<dbReference type="AlphaFoldDB" id="A0A9D2HEN9"/>
<sequence length="264" mass="28142">MNTPYRNPERRYRAAETWRPDEQKFQVVVEETDLWITVPRRFDGQTARDTALAAIRRARGDIRLWSELCPPFRHSLSPLPAGTLPDRAPALVRAMADAAARMGVGPFAAVAGAVAQEVAAELVAALTAAGLPPEVMVENGGDTYLYSRRERVVALLTAPEGGDCIGLKLGPKDFPLSLCASSATIGHSLSFGRGDLAVVRAASGSLADAAATAYGNMLKNAHDVHRVLRQAERDAVHGVDGVYAQCDGAIGLWGRMELAALAES</sequence>